<protein>
    <submittedName>
        <fullName evidence="3">Uncharacterized protein</fullName>
    </submittedName>
</protein>
<reference evidence="3" key="1">
    <citation type="submission" date="2021-05" db="EMBL/GenBank/DDBJ databases">
        <title>A free-living protist that lacks canonical eukaryotic 1 DNA replication and segregation systems.</title>
        <authorList>
            <person name="Salas-Leiva D.E."/>
            <person name="Tromer E.C."/>
            <person name="Curtis B.A."/>
            <person name="Jerlstrom-Hultqvist J."/>
            <person name="Kolisko M."/>
            <person name="Yi Z."/>
            <person name="Salas-Leiva J.S."/>
            <person name="Gallot-Lavallee L."/>
            <person name="Kops G.J.P.L."/>
            <person name="Archibald J.M."/>
            <person name="Simpson A.G.B."/>
            <person name="Roger A.J."/>
        </authorList>
    </citation>
    <scope>NUCLEOTIDE SEQUENCE</scope>
    <source>
        <strain evidence="3">BICM</strain>
    </source>
</reference>
<name>A0A8J6AVS8_9EUKA</name>
<gene>
    <name evidence="3" type="ORF">J8273_2380</name>
</gene>
<feature type="region of interest" description="Disordered" evidence="2">
    <location>
        <begin position="35"/>
        <end position="55"/>
    </location>
</feature>
<sequence>MSCPPYDQQSAKVSMSISDLRSDVTRMQDLLADEQRSLHLSPSRASMASSATDRPEVQAVRIRGYELELENMTRRLMRLESTVDSLRSENDKLRETHSLDRSHIARLNREHADEIAALQRQANARAQELVRTRRELLSVTEDSRDRVAGLEGRMFSMSTAYQSHIAWLQSPERK</sequence>
<evidence type="ECO:0000256" key="1">
    <source>
        <dbReference type="SAM" id="Coils"/>
    </source>
</evidence>
<organism evidence="3 4">
    <name type="scientific">Carpediemonas membranifera</name>
    <dbReference type="NCBI Taxonomy" id="201153"/>
    <lineage>
        <taxon>Eukaryota</taxon>
        <taxon>Metamonada</taxon>
        <taxon>Carpediemonas-like organisms</taxon>
        <taxon>Carpediemonas</taxon>
    </lineage>
</organism>
<comment type="caution">
    <text evidence="3">The sequence shown here is derived from an EMBL/GenBank/DDBJ whole genome shotgun (WGS) entry which is preliminary data.</text>
</comment>
<dbReference type="Proteomes" id="UP000717585">
    <property type="component" value="Unassembled WGS sequence"/>
</dbReference>
<proteinExistence type="predicted"/>
<evidence type="ECO:0000313" key="3">
    <source>
        <dbReference type="EMBL" id="KAG9396031.1"/>
    </source>
</evidence>
<dbReference type="EMBL" id="JAHDYR010000007">
    <property type="protein sequence ID" value="KAG9396031.1"/>
    <property type="molecule type" value="Genomic_DNA"/>
</dbReference>
<accession>A0A8J6AVS8</accession>
<keyword evidence="4" id="KW-1185">Reference proteome</keyword>
<feature type="coiled-coil region" evidence="1">
    <location>
        <begin position="62"/>
        <end position="135"/>
    </location>
</feature>
<feature type="compositionally biased region" description="Polar residues" evidence="2">
    <location>
        <begin position="38"/>
        <end position="52"/>
    </location>
</feature>
<evidence type="ECO:0000256" key="2">
    <source>
        <dbReference type="SAM" id="MobiDB-lite"/>
    </source>
</evidence>
<dbReference type="AlphaFoldDB" id="A0A8J6AVS8"/>
<evidence type="ECO:0000313" key="4">
    <source>
        <dbReference type="Proteomes" id="UP000717585"/>
    </source>
</evidence>
<keyword evidence="1" id="KW-0175">Coiled coil</keyword>